<dbReference type="EMBL" id="GFTR01001215">
    <property type="protein sequence ID" value="JAW15211.1"/>
    <property type="molecule type" value="Transcribed_RNA"/>
</dbReference>
<reference evidence="1" key="1">
    <citation type="journal article" date="2018" name="PLoS Negl. Trop. Dis.">
        <title>An insight into the salivary gland and fat body transcriptome of Panstrongylus lignarius (Hemiptera: Heteroptera), the main vector of Chagas disease in Peru.</title>
        <authorList>
            <person name="Nevoa J.C."/>
            <person name="Mendes M.T."/>
            <person name="da Silva M.V."/>
            <person name="Soares S.C."/>
            <person name="Oliveira C.J.F."/>
            <person name="Ribeiro J.M.C."/>
        </authorList>
    </citation>
    <scope>NUCLEOTIDE SEQUENCE</scope>
</reference>
<keyword evidence="1" id="KW-0695">RNA-directed DNA polymerase</keyword>
<evidence type="ECO:0000313" key="1">
    <source>
        <dbReference type="EMBL" id="JAW15211.1"/>
    </source>
</evidence>
<organism evidence="1">
    <name type="scientific">Panstrongylus lignarius</name>
    <dbReference type="NCBI Taxonomy" id="156445"/>
    <lineage>
        <taxon>Eukaryota</taxon>
        <taxon>Metazoa</taxon>
        <taxon>Ecdysozoa</taxon>
        <taxon>Arthropoda</taxon>
        <taxon>Hexapoda</taxon>
        <taxon>Insecta</taxon>
        <taxon>Pterygota</taxon>
        <taxon>Neoptera</taxon>
        <taxon>Paraneoptera</taxon>
        <taxon>Hemiptera</taxon>
        <taxon>Heteroptera</taxon>
        <taxon>Panheteroptera</taxon>
        <taxon>Cimicomorpha</taxon>
        <taxon>Reduviidae</taxon>
        <taxon>Triatominae</taxon>
        <taxon>Panstrongylus</taxon>
    </lineage>
</organism>
<sequence length="89" mass="10375">MPIVFRHKRVVFGLCSSPFLLGATIQYHLGKMLSTSPPEWKWIIQRLKRSFYVDNCVTSVSNKRELQTFISQASQIMSRGHFDLRGWES</sequence>
<dbReference type="AlphaFoldDB" id="A0A224Y3Z1"/>
<accession>A0A224Y3Z1</accession>
<keyword evidence="1" id="KW-0548">Nucleotidyltransferase</keyword>
<proteinExistence type="predicted"/>
<dbReference type="GO" id="GO:0003964">
    <property type="term" value="F:RNA-directed DNA polymerase activity"/>
    <property type="evidence" value="ECO:0007669"/>
    <property type="project" value="UniProtKB-KW"/>
</dbReference>
<protein>
    <submittedName>
        <fullName evidence="1">Putative reverse transcriptase</fullName>
    </submittedName>
</protein>
<keyword evidence="1" id="KW-0808">Transferase</keyword>
<name>A0A224Y3Z1_9HEMI</name>